<dbReference type="Proteomes" id="UP000645828">
    <property type="component" value="Unassembled WGS sequence"/>
</dbReference>
<proteinExistence type="inferred from homology"/>
<dbReference type="SUPFAM" id="SSF46988">
    <property type="entry name" value="Tubulin chaperone cofactor A"/>
    <property type="match status" value="1"/>
</dbReference>
<comment type="function">
    <text evidence="1">Tubulin-folding protein; involved in the early step of the tubulin folding pathway.</text>
</comment>
<comment type="caution">
    <text evidence="8">The sequence shown here is derived from an EMBL/GenBank/DDBJ whole genome shotgun (WGS) entry which is preliminary data.</text>
</comment>
<dbReference type="InterPro" id="IPR036126">
    <property type="entry name" value="TBCA_sf"/>
</dbReference>
<evidence type="ECO:0000313" key="8">
    <source>
        <dbReference type="EMBL" id="CAD7691184.1"/>
    </source>
</evidence>
<dbReference type="EMBL" id="CAJHUB010000773">
    <property type="protein sequence ID" value="CAD7691184.1"/>
    <property type="molecule type" value="Genomic_DNA"/>
</dbReference>
<dbReference type="GO" id="GO:0048487">
    <property type="term" value="F:beta-tubulin binding"/>
    <property type="evidence" value="ECO:0007669"/>
    <property type="project" value="InterPro"/>
</dbReference>
<evidence type="ECO:0000256" key="2">
    <source>
        <dbReference type="ARBA" id="ARBA00006806"/>
    </source>
</evidence>
<gene>
    <name evidence="8" type="ORF">NYPRO_LOCUS23978</name>
</gene>
<dbReference type="GO" id="GO:0005829">
    <property type="term" value="C:cytosol"/>
    <property type="evidence" value="ECO:0007669"/>
    <property type="project" value="TreeGrafter"/>
</dbReference>
<dbReference type="Gene3D" id="1.20.58.90">
    <property type="match status" value="1"/>
</dbReference>
<dbReference type="GO" id="GO:0015630">
    <property type="term" value="C:microtubule cytoskeleton"/>
    <property type="evidence" value="ECO:0007669"/>
    <property type="project" value="TreeGrafter"/>
</dbReference>
<dbReference type="InterPro" id="IPR004226">
    <property type="entry name" value="TBCA"/>
</dbReference>
<name>A0A811ZSK0_NYCPR</name>
<dbReference type="PANTHER" id="PTHR21500:SF0">
    <property type="entry name" value="TUBULIN-SPECIFIC CHAPERONE A"/>
    <property type="match status" value="1"/>
</dbReference>
<accession>A0A811ZSK0</accession>
<comment type="similarity">
    <text evidence="2">Belongs to the TBCA family.</text>
</comment>
<evidence type="ECO:0000256" key="7">
    <source>
        <dbReference type="ARBA" id="ARBA00032990"/>
    </source>
</evidence>
<dbReference type="GO" id="GO:0007021">
    <property type="term" value="P:tubulin complex assembly"/>
    <property type="evidence" value="ECO:0007669"/>
    <property type="project" value="InterPro"/>
</dbReference>
<evidence type="ECO:0000256" key="3">
    <source>
        <dbReference type="ARBA" id="ARBA00015002"/>
    </source>
</evidence>
<evidence type="ECO:0000256" key="6">
    <source>
        <dbReference type="ARBA" id="ARBA00030183"/>
    </source>
</evidence>
<dbReference type="GO" id="GO:0007023">
    <property type="term" value="P:post-chaperonin tubulin folding pathway"/>
    <property type="evidence" value="ECO:0007669"/>
    <property type="project" value="InterPro"/>
</dbReference>
<sequence length="56" mass="6519">MAHPCMRQIKIKTGMVKVRMMIPDCQHGLEAAYTNLLQLLESEKDLEEAEEIKKQF</sequence>
<comment type="subunit">
    <text evidence="5">Supercomplex made of cofactors A to E. Cofactors A and D function by capturing and stabilizing tubulin in a quasi-native conformation. Cofactor E binds to the cofactor D-tubulin complex; interaction with cofactor C then causes the release of tubulin polypeptides that are committed to the native state.</text>
</comment>
<keyword evidence="4" id="KW-0143">Chaperone</keyword>
<dbReference type="PANTHER" id="PTHR21500">
    <property type="entry name" value="TUBULIN-SPECIFIC CHAPERONE A"/>
    <property type="match status" value="1"/>
</dbReference>
<keyword evidence="9" id="KW-1185">Reference proteome</keyword>
<evidence type="ECO:0000256" key="4">
    <source>
        <dbReference type="ARBA" id="ARBA00023186"/>
    </source>
</evidence>
<dbReference type="AlphaFoldDB" id="A0A811ZSK0"/>
<evidence type="ECO:0000313" key="9">
    <source>
        <dbReference type="Proteomes" id="UP000645828"/>
    </source>
</evidence>
<organism evidence="8 9">
    <name type="scientific">Nyctereutes procyonoides</name>
    <name type="common">Raccoon dog</name>
    <name type="synonym">Canis procyonoides</name>
    <dbReference type="NCBI Taxonomy" id="34880"/>
    <lineage>
        <taxon>Eukaryota</taxon>
        <taxon>Metazoa</taxon>
        <taxon>Chordata</taxon>
        <taxon>Craniata</taxon>
        <taxon>Vertebrata</taxon>
        <taxon>Euteleostomi</taxon>
        <taxon>Mammalia</taxon>
        <taxon>Eutheria</taxon>
        <taxon>Laurasiatheria</taxon>
        <taxon>Carnivora</taxon>
        <taxon>Caniformia</taxon>
        <taxon>Canidae</taxon>
        <taxon>Nyctereutes</taxon>
    </lineage>
</organism>
<reference evidence="8" key="1">
    <citation type="submission" date="2020-12" db="EMBL/GenBank/DDBJ databases">
        <authorList>
            <consortium name="Molecular Ecology Group"/>
        </authorList>
    </citation>
    <scope>NUCLEOTIDE SEQUENCE</scope>
    <source>
        <strain evidence="8">TBG_1078</strain>
    </source>
</reference>
<evidence type="ECO:0000256" key="1">
    <source>
        <dbReference type="ARBA" id="ARBA00003046"/>
    </source>
</evidence>
<evidence type="ECO:0000256" key="5">
    <source>
        <dbReference type="ARBA" id="ARBA00026055"/>
    </source>
</evidence>
<protein>
    <recommendedName>
        <fullName evidence="3">Tubulin-specific chaperone A</fullName>
    </recommendedName>
    <alternativeName>
        <fullName evidence="7">TCP1-chaperonin cofactor A</fullName>
    </alternativeName>
    <alternativeName>
        <fullName evidence="6">Tubulin-folding cofactor A</fullName>
    </alternativeName>
</protein>